<feature type="domain" description="GFO/IDH/MocA-like oxidoreductase" evidence="2">
    <location>
        <begin position="159"/>
        <end position="294"/>
    </location>
</feature>
<accession>A0A495JSU4</accession>
<reference evidence="3 4" key="1">
    <citation type="submission" date="2018-10" db="EMBL/GenBank/DDBJ databases">
        <title>Sequencing the genomes of 1000 actinobacteria strains.</title>
        <authorList>
            <person name="Klenk H.-P."/>
        </authorList>
    </citation>
    <scope>NUCLEOTIDE SEQUENCE [LARGE SCALE GENOMIC DNA]</scope>
    <source>
        <strain evidence="3 4">DSM 45175</strain>
    </source>
</reference>
<gene>
    <name evidence="3" type="ORF">BDK92_6352</name>
</gene>
<name>A0A495JSU4_9ACTN</name>
<dbReference type="Pfam" id="PF01408">
    <property type="entry name" value="GFO_IDH_MocA"/>
    <property type="match status" value="1"/>
</dbReference>
<dbReference type="Pfam" id="PF22725">
    <property type="entry name" value="GFO_IDH_MocA_C3"/>
    <property type="match status" value="1"/>
</dbReference>
<evidence type="ECO:0000259" key="2">
    <source>
        <dbReference type="Pfam" id="PF22725"/>
    </source>
</evidence>
<dbReference type="InterPro" id="IPR055170">
    <property type="entry name" value="GFO_IDH_MocA-like_dom"/>
</dbReference>
<dbReference type="InterPro" id="IPR000683">
    <property type="entry name" value="Gfo/Idh/MocA-like_OxRdtase_N"/>
</dbReference>
<dbReference type="SUPFAM" id="SSF55347">
    <property type="entry name" value="Glyceraldehyde-3-phosphate dehydrogenase-like, C-terminal domain"/>
    <property type="match status" value="1"/>
</dbReference>
<dbReference type="Proteomes" id="UP000277671">
    <property type="component" value="Unassembled WGS sequence"/>
</dbReference>
<protein>
    <submittedName>
        <fullName evidence="3">Oxidoreductase</fullName>
    </submittedName>
</protein>
<comment type="caution">
    <text evidence="3">The sequence shown here is derived from an EMBL/GenBank/DDBJ whole genome shotgun (WGS) entry which is preliminary data.</text>
</comment>
<evidence type="ECO:0000313" key="3">
    <source>
        <dbReference type="EMBL" id="RKR91921.1"/>
    </source>
</evidence>
<evidence type="ECO:0000259" key="1">
    <source>
        <dbReference type="Pfam" id="PF01408"/>
    </source>
</evidence>
<proteinExistence type="predicted"/>
<feature type="domain" description="Gfo/Idh/MocA-like oxidoreductase N-terminal" evidence="1">
    <location>
        <begin position="26"/>
        <end position="142"/>
    </location>
</feature>
<keyword evidence="4" id="KW-1185">Reference proteome</keyword>
<dbReference type="AlphaFoldDB" id="A0A495JSU4"/>
<sequence>MSATGSAPVRGGGLDAAGLNADPVPVRVAVVGMGWATREIWLPLLRGRDAFRLTAVVDPDPSARATKELGTEVAVLADVGELDPATVDLAVVAVPNHLHCEVACRLLVKGIAVFVEKPVCLTSQEAFELARAEQTGGAMLLAGSAALYRADLRALRQVQNSIGRLQHVELAWVRARGVPAAGGWFTQRRYAGGGALVDLGAHLLDVGAELLGTTGIRRAIGTTSSHFINNQSWRAAWRKDKPADLDDVGLDVEDTAHGFLVTDEGVGISLRTSWASHEACDVTRIALEGSAGTAVLRTTFGFSPNRLPRPTLTVTRGGRCAQIPLPEEPVGAEYGRQLDDLSGMLRDPGNTGRAIIRAGWAIDALERIYGRSAPVVAEGSSDARVAHAT</sequence>
<dbReference type="PANTHER" id="PTHR43708">
    <property type="entry name" value="CONSERVED EXPRESSED OXIDOREDUCTASE (EUROFUNG)"/>
    <property type="match status" value="1"/>
</dbReference>
<dbReference type="EMBL" id="RBKT01000001">
    <property type="protein sequence ID" value="RKR91921.1"/>
    <property type="molecule type" value="Genomic_DNA"/>
</dbReference>
<dbReference type="RefSeq" id="WP_121160010.1">
    <property type="nucleotide sequence ID" value="NZ_RBKT01000001.1"/>
</dbReference>
<dbReference type="OrthoDB" id="256869at2"/>
<organism evidence="3 4">
    <name type="scientific">Micromonospora pisi</name>
    <dbReference type="NCBI Taxonomy" id="589240"/>
    <lineage>
        <taxon>Bacteria</taxon>
        <taxon>Bacillati</taxon>
        <taxon>Actinomycetota</taxon>
        <taxon>Actinomycetes</taxon>
        <taxon>Micromonosporales</taxon>
        <taxon>Micromonosporaceae</taxon>
        <taxon>Micromonospora</taxon>
    </lineage>
</organism>
<dbReference type="PANTHER" id="PTHR43708:SF8">
    <property type="entry name" value="OXIDOREDUCTASE"/>
    <property type="match status" value="1"/>
</dbReference>
<dbReference type="InterPro" id="IPR051317">
    <property type="entry name" value="Gfo/Idh/MocA_oxidoreduct"/>
</dbReference>
<evidence type="ECO:0000313" key="4">
    <source>
        <dbReference type="Proteomes" id="UP000277671"/>
    </source>
</evidence>
<dbReference type="GO" id="GO:0000166">
    <property type="term" value="F:nucleotide binding"/>
    <property type="evidence" value="ECO:0007669"/>
    <property type="project" value="InterPro"/>
</dbReference>
<dbReference type="InterPro" id="IPR036291">
    <property type="entry name" value="NAD(P)-bd_dom_sf"/>
</dbReference>
<dbReference type="Gene3D" id="3.30.360.10">
    <property type="entry name" value="Dihydrodipicolinate Reductase, domain 2"/>
    <property type="match status" value="1"/>
</dbReference>
<dbReference type="SUPFAM" id="SSF51735">
    <property type="entry name" value="NAD(P)-binding Rossmann-fold domains"/>
    <property type="match status" value="1"/>
</dbReference>
<dbReference type="Gene3D" id="3.40.50.720">
    <property type="entry name" value="NAD(P)-binding Rossmann-like Domain"/>
    <property type="match status" value="1"/>
</dbReference>